<dbReference type="SUPFAM" id="SSF52266">
    <property type="entry name" value="SGNH hydrolase"/>
    <property type="match status" value="1"/>
</dbReference>
<keyword evidence="5" id="KW-1185">Reference proteome</keyword>
<feature type="region of interest" description="Disordered" evidence="1">
    <location>
        <begin position="39"/>
        <end position="58"/>
    </location>
</feature>
<feature type="transmembrane region" description="Helical" evidence="2">
    <location>
        <begin position="6"/>
        <end position="28"/>
    </location>
</feature>
<evidence type="ECO:0000259" key="3">
    <source>
        <dbReference type="Pfam" id="PF13472"/>
    </source>
</evidence>
<keyword evidence="2" id="KW-0812">Transmembrane</keyword>
<dbReference type="InterPro" id="IPR013830">
    <property type="entry name" value="SGNH_hydro"/>
</dbReference>
<reference evidence="4 5" key="1">
    <citation type="journal article" date="2021" name="Nat. Commun.">
        <title>Genetic determinants of endophytism in the Arabidopsis root mycobiome.</title>
        <authorList>
            <person name="Mesny F."/>
            <person name="Miyauchi S."/>
            <person name="Thiergart T."/>
            <person name="Pickel B."/>
            <person name="Atanasova L."/>
            <person name="Karlsson M."/>
            <person name="Huettel B."/>
            <person name="Barry K.W."/>
            <person name="Haridas S."/>
            <person name="Chen C."/>
            <person name="Bauer D."/>
            <person name="Andreopoulos W."/>
            <person name="Pangilinan J."/>
            <person name="LaButti K."/>
            <person name="Riley R."/>
            <person name="Lipzen A."/>
            <person name="Clum A."/>
            <person name="Drula E."/>
            <person name="Henrissat B."/>
            <person name="Kohler A."/>
            <person name="Grigoriev I.V."/>
            <person name="Martin F.M."/>
            <person name="Hacquard S."/>
        </authorList>
    </citation>
    <scope>NUCLEOTIDE SEQUENCE [LARGE SCALE GENOMIC DNA]</scope>
    <source>
        <strain evidence="4 5">MPI-CAGE-CH-0241</strain>
    </source>
</reference>
<accession>A0A9P8W939</accession>
<evidence type="ECO:0000313" key="4">
    <source>
        <dbReference type="EMBL" id="KAH6892569.1"/>
    </source>
</evidence>
<dbReference type="PANTHER" id="PTHR30383">
    <property type="entry name" value="THIOESTERASE 1/PROTEASE 1/LYSOPHOSPHOLIPASE L1"/>
    <property type="match status" value="1"/>
</dbReference>
<gene>
    <name evidence="4" type="ORF">B0T10DRAFT_295474</name>
</gene>
<evidence type="ECO:0000313" key="5">
    <source>
        <dbReference type="Proteomes" id="UP000777438"/>
    </source>
</evidence>
<dbReference type="EMBL" id="JAGPYM010000007">
    <property type="protein sequence ID" value="KAH6892569.1"/>
    <property type="molecule type" value="Genomic_DNA"/>
</dbReference>
<protein>
    <submittedName>
        <fullName evidence="4">Carbohydrate esterase family 3 protein</fullName>
    </submittedName>
</protein>
<proteinExistence type="predicted"/>
<dbReference type="InterPro" id="IPR036514">
    <property type="entry name" value="SGNH_hydro_sf"/>
</dbReference>
<evidence type="ECO:0000256" key="1">
    <source>
        <dbReference type="SAM" id="MobiDB-lite"/>
    </source>
</evidence>
<dbReference type="CDD" id="cd01833">
    <property type="entry name" value="XynB_like"/>
    <property type="match status" value="1"/>
</dbReference>
<comment type="caution">
    <text evidence="4">The sequence shown here is derived from an EMBL/GenBank/DDBJ whole genome shotgun (WGS) entry which is preliminary data.</text>
</comment>
<sequence length="316" mass="34783">MNLQYKRIVGAVCVFVAVAFFLATTLFVRSRSWGEKRPTVLGPGPLNRTNVSPGTPVKPGTELRILPLGDSITQGWLSDEDGGDGNGYRLQLRQDLSEDEVVFAGTEVRGSMYDAWFAAWPGKTIQYISENVPDSLKQRPNLILLHAGTNDMDDRPDRGKQGNEPKAAAERLGNLIDQLIEACPDAVILVAVIIGTCDPHKSPGTPEYQSLIPATVQTRRDEGHRVLAVDFSTFPEDQLRDCIHPTNDGYKELGHYWYDFITQIPANWIGHPVGDDPARAESTAEGAKMRPSRLMGLVGLPAILGLVLWTQRVVTE</sequence>
<dbReference type="AlphaFoldDB" id="A0A9P8W939"/>
<name>A0A9P8W939_9HYPO</name>
<organism evidence="4 5">
    <name type="scientific">Thelonectria olida</name>
    <dbReference type="NCBI Taxonomy" id="1576542"/>
    <lineage>
        <taxon>Eukaryota</taxon>
        <taxon>Fungi</taxon>
        <taxon>Dikarya</taxon>
        <taxon>Ascomycota</taxon>
        <taxon>Pezizomycotina</taxon>
        <taxon>Sordariomycetes</taxon>
        <taxon>Hypocreomycetidae</taxon>
        <taxon>Hypocreales</taxon>
        <taxon>Nectriaceae</taxon>
        <taxon>Thelonectria</taxon>
    </lineage>
</organism>
<dbReference type="GO" id="GO:0004622">
    <property type="term" value="F:phosphatidylcholine lysophospholipase activity"/>
    <property type="evidence" value="ECO:0007669"/>
    <property type="project" value="TreeGrafter"/>
</dbReference>
<evidence type="ECO:0000256" key="2">
    <source>
        <dbReference type="SAM" id="Phobius"/>
    </source>
</evidence>
<dbReference type="Proteomes" id="UP000777438">
    <property type="component" value="Unassembled WGS sequence"/>
</dbReference>
<dbReference type="Pfam" id="PF13472">
    <property type="entry name" value="Lipase_GDSL_2"/>
    <property type="match status" value="1"/>
</dbReference>
<feature type="domain" description="SGNH hydrolase-type esterase" evidence="3">
    <location>
        <begin position="68"/>
        <end position="251"/>
    </location>
</feature>
<dbReference type="PANTHER" id="PTHR30383:SF5">
    <property type="entry name" value="SGNH HYDROLASE-TYPE ESTERASE DOMAIN-CONTAINING PROTEIN"/>
    <property type="match status" value="1"/>
</dbReference>
<dbReference type="InterPro" id="IPR051532">
    <property type="entry name" value="Ester_Hydrolysis_Enzymes"/>
</dbReference>
<keyword evidence="2" id="KW-1133">Transmembrane helix</keyword>
<dbReference type="Gene3D" id="3.40.50.1110">
    <property type="entry name" value="SGNH hydrolase"/>
    <property type="match status" value="1"/>
</dbReference>
<dbReference type="OrthoDB" id="2119228at2759"/>
<keyword evidence="2" id="KW-0472">Membrane</keyword>